<name>A0A9R1XLL2_LACSA</name>
<accession>A0A9R1XLL2</accession>
<protein>
    <submittedName>
        <fullName evidence="1">Uncharacterized protein</fullName>
    </submittedName>
</protein>
<dbReference type="Proteomes" id="UP000235145">
    <property type="component" value="Unassembled WGS sequence"/>
</dbReference>
<evidence type="ECO:0000313" key="1">
    <source>
        <dbReference type="EMBL" id="KAJ0217686.1"/>
    </source>
</evidence>
<organism evidence="1 2">
    <name type="scientific">Lactuca sativa</name>
    <name type="common">Garden lettuce</name>
    <dbReference type="NCBI Taxonomy" id="4236"/>
    <lineage>
        <taxon>Eukaryota</taxon>
        <taxon>Viridiplantae</taxon>
        <taxon>Streptophyta</taxon>
        <taxon>Embryophyta</taxon>
        <taxon>Tracheophyta</taxon>
        <taxon>Spermatophyta</taxon>
        <taxon>Magnoliopsida</taxon>
        <taxon>eudicotyledons</taxon>
        <taxon>Gunneridae</taxon>
        <taxon>Pentapetalae</taxon>
        <taxon>asterids</taxon>
        <taxon>campanulids</taxon>
        <taxon>Asterales</taxon>
        <taxon>Asteraceae</taxon>
        <taxon>Cichorioideae</taxon>
        <taxon>Cichorieae</taxon>
        <taxon>Lactucinae</taxon>
        <taxon>Lactuca</taxon>
    </lineage>
</organism>
<evidence type="ECO:0000313" key="2">
    <source>
        <dbReference type="Proteomes" id="UP000235145"/>
    </source>
</evidence>
<dbReference type="AlphaFoldDB" id="A0A9R1XLL2"/>
<comment type="caution">
    <text evidence="1">The sequence shown here is derived from an EMBL/GenBank/DDBJ whole genome shotgun (WGS) entry which is preliminary data.</text>
</comment>
<gene>
    <name evidence="1" type="ORF">LSAT_V11C300153420</name>
</gene>
<keyword evidence="2" id="KW-1185">Reference proteome</keyword>
<proteinExistence type="predicted"/>
<reference evidence="1 2" key="1">
    <citation type="journal article" date="2017" name="Nat. Commun.">
        <title>Genome assembly with in vitro proximity ligation data and whole-genome triplication in lettuce.</title>
        <authorList>
            <person name="Reyes-Chin-Wo S."/>
            <person name="Wang Z."/>
            <person name="Yang X."/>
            <person name="Kozik A."/>
            <person name="Arikit S."/>
            <person name="Song C."/>
            <person name="Xia L."/>
            <person name="Froenicke L."/>
            <person name="Lavelle D.O."/>
            <person name="Truco M.J."/>
            <person name="Xia R."/>
            <person name="Zhu S."/>
            <person name="Xu C."/>
            <person name="Xu H."/>
            <person name="Xu X."/>
            <person name="Cox K."/>
            <person name="Korf I."/>
            <person name="Meyers B.C."/>
            <person name="Michelmore R.W."/>
        </authorList>
    </citation>
    <scope>NUCLEOTIDE SEQUENCE [LARGE SCALE GENOMIC DNA]</scope>
    <source>
        <strain evidence="2">cv. Salinas</strain>
        <tissue evidence="1">Seedlings</tissue>
    </source>
</reference>
<sequence>MSNVQKQFSLHHKNPYPAISTTQKPVSIPKSLNQLHAKIALEAIPSTKEKEATKKPTTQKFAKLWHSLVSYTEVHYLMGFYPINYSNSERTPEALKVIETFEQPFKKFSHQLAELSNDLKKQLCKHIMKLLQSYDCNTTNICLHFRPLDYGGSYTLC</sequence>
<dbReference type="EMBL" id="NBSK02000003">
    <property type="protein sequence ID" value="KAJ0217686.1"/>
    <property type="molecule type" value="Genomic_DNA"/>
</dbReference>